<keyword evidence="1" id="KW-0238">DNA-binding</keyword>
<name>A0A261F453_9BIFI</name>
<dbReference type="Pfam" id="PF07751">
    <property type="entry name" value="Abi_2"/>
    <property type="match status" value="1"/>
</dbReference>
<dbReference type="Proteomes" id="UP000243657">
    <property type="component" value="Unassembled WGS sequence"/>
</dbReference>
<reference evidence="1 2" key="1">
    <citation type="journal article" date="2017" name="BMC Genomics">
        <title>Comparative genomic and phylogenomic analyses of the Bifidobacteriaceae family.</title>
        <authorList>
            <person name="Lugli G.A."/>
            <person name="Milani C."/>
            <person name="Turroni F."/>
            <person name="Duranti S."/>
            <person name="Mancabelli L."/>
            <person name="Mangifesta M."/>
            <person name="Ferrario C."/>
            <person name="Modesto M."/>
            <person name="Mattarelli P."/>
            <person name="Jiri K."/>
            <person name="van Sinderen D."/>
            <person name="Ventura M."/>
        </authorList>
    </citation>
    <scope>NUCLEOTIDE SEQUENCE [LARGE SCALE GENOMIC DNA]</scope>
    <source>
        <strain evidence="1 2">DSM 24762</strain>
    </source>
</reference>
<sequence length="323" mass="37957">MHKPFLTIQQQIKLLESRGMIIANSKTGEILQREGYYSIINGYKTPFLESPHADTFVNGTTFDHLYQLFTFDRDLRCLIFSAIIRAEAFLRTSCAYCFTEYHQNEPNAYLRAEHYNSSMSHQVSLLLHELKKIIQNNSSPESVGNRTKPYIRHCIEMHNGEVPLWVLSNDLTLGQMFWFFQTQKPEVRGAVAQLYTHVYNSSHKIHRTISAKKLDSIYRRIKEFRNICAHDERLYCARPHNNNATVFQLIKDLALVIPKSEYLELLKKIEILLHKIESGVPTHSREIIQAMGIPNMDDYLWWQEIARESKKYRQYLLDQKSKE</sequence>
<evidence type="ECO:0000313" key="1">
    <source>
        <dbReference type="EMBL" id="OZG53855.1"/>
    </source>
</evidence>
<evidence type="ECO:0000313" key="2">
    <source>
        <dbReference type="Proteomes" id="UP000243657"/>
    </source>
</evidence>
<dbReference type="EMBL" id="MWWT01000007">
    <property type="protein sequence ID" value="OZG53855.1"/>
    <property type="molecule type" value="Genomic_DNA"/>
</dbReference>
<dbReference type="AlphaFoldDB" id="A0A261F453"/>
<organism evidence="1 2">
    <name type="scientific">Alloscardovia macacae</name>
    <dbReference type="NCBI Taxonomy" id="1160091"/>
    <lineage>
        <taxon>Bacteria</taxon>
        <taxon>Bacillati</taxon>
        <taxon>Actinomycetota</taxon>
        <taxon>Actinomycetes</taxon>
        <taxon>Bifidobacteriales</taxon>
        <taxon>Bifidobacteriaceae</taxon>
        <taxon>Alloscardovia</taxon>
    </lineage>
</organism>
<accession>A0A261F453</accession>
<keyword evidence="2" id="KW-1185">Reference proteome</keyword>
<dbReference type="GO" id="GO:0003677">
    <property type="term" value="F:DNA binding"/>
    <property type="evidence" value="ECO:0007669"/>
    <property type="project" value="UniProtKB-KW"/>
</dbReference>
<protein>
    <submittedName>
        <fullName evidence="1">DNA-binding protein</fullName>
    </submittedName>
</protein>
<gene>
    <name evidence="1" type="ORF">ALMA_1097</name>
</gene>
<proteinExistence type="predicted"/>
<dbReference type="InterPro" id="IPR011664">
    <property type="entry name" value="Abi_system_AbiD/AbiF-like"/>
</dbReference>
<comment type="caution">
    <text evidence="1">The sequence shown here is derived from an EMBL/GenBank/DDBJ whole genome shotgun (WGS) entry which is preliminary data.</text>
</comment>